<reference evidence="3 4" key="1">
    <citation type="submission" date="2016-10" db="EMBL/GenBank/DDBJ databases">
        <authorList>
            <person name="Varghese N."/>
            <person name="Submissions S."/>
        </authorList>
    </citation>
    <scope>NUCLEOTIDE SEQUENCE [LARGE SCALE GENOMIC DNA]</scope>
    <source>
        <strain evidence="3 4">DSM 16525</strain>
    </source>
</reference>
<accession>A0A511T1K3</accession>
<gene>
    <name evidence="2" type="ORF">MFU01_25300</name>
    <name evidence="3" type="ORF">SAMN05443572_101490</name>
</gene>
<keyword evidence="4" id="KW-1185">Reference proteome</keyword>
<organism evidence="2 5">
    <name type="scientific">Myxococcus fulvus</name>
    <dbReference type="NCBI Taxonomy" id="33"/>
    <lineage>
        <taxon>Bacteria</taxon>
        <taxon>Pseudomonadati</taxon>
        <taxon>Myxococcota</taxon>
        <taxon>Myxococcia</taxon>
        <taxon>Myxococcales</taxon>
        <taxon>Cystobacterineae</taxon>
        <taxon>Myxococcaceae</taxon>
        <taxon>Myxococcus</taxon>
    </lineage>
</organism>
<evidence type="ECO:0000256" key="1">
    <source>
        <dbReference type="SAM" id="Phobius"/>
    </source>
</evidence>
<dbReference type="EMBL" id="BJXR01000025">
    <property type="protein sequence ID" value="GEN07493.1"/>
    <property type="molecule type" value="Genomic_DNA"/>
</dbReference>
<proteinExistence type="predicted"/>
<dbReference type="EMBL" id="FOIB01000001">
    <property type="protein sequence ID" value="SES89014.1"/>
    <property type="molecule type" value="Genomic_DNA"/>
</dbReference>
<evidence type="ECO:0000313" key="3">
    <source>
        <dbReference type="EMBL" id="SES89014.1"/>
    </source>
</evidence>
<sequence length="102" mass="10170">MTVIRGVGAISLGKCLGAFYALIGITVGTLTSMAVLLLGSPRTYSMIGKGLHLGELGLGGGLLLMVGAVIVYGLAGFVVGLITGALVNLALRLGGGVELELE</sequence>
<comment type="caution">
    <text evidence="2">The sequence shown here is derived from an EMBL/GenBank/DDBJ whole genome shotgun (WGS) entry which is preliminary data.</text>
</comment>
<evidence type="ECO:0000313" key="4">
    <source>
        <dbReference type="Proteomes" id="UP000183760"/>
    </source>
</evidence>
<reference evidence="2 5" key="2">
    <citation type="submission" date="2019-07" db="EMBL/GenBank/DDBJ databases">
        <title>Whole genome shotgun sequence of Myxococcus fulvus NBRC 100333.</title>
        <authorList>
            <person name="Hosoyama A."/>
            <person name="Uohara A."/>
            <person name="Ohji S."/>
            <person name="Ichikawa N."/>
        </authorList>
    </citation>
    <scope>NUCLEOTIDE SEQUENCE [LARGE SCALE GENOMIC DNA]</scope>
    <source>
        <strain evidence="2 5">NBRC 100333</strain>
    </source>
</reference>
<evidence type="ECO:0000313" key="2">
    <source>
        <dbReference type="EMBL" id="GEN07493.1"/>
    </source>
</evidence>
<dbReference type="Proteomes" id="UP000183760">
    <property type="component" value="Unassembled WGS sequence"/>
</dbReference>
<name>A0A511T1K3_MYXFU</name>
<keyword evidence="1" id="KW-0812">Transmembrane</keyword>
<dbReference type="AlphaFoldDB" id="A0A511T1K3"/>
<feature type="transmembrane region" description="Helical" evidence="1">
    <location>
        <begin position="18"/>
        <end position="39"/>
    </location>
</feature>
<keyword evidence="1" id="KW-1133">Transmembrane helix</keyword>
<evidence type="ECO:0008006" key="6">
    <source>
        <dbReference type="Google" id="ProtNLM"/>
    </source>
</evidence>
<keyword evidence="1" id="KW-0472">Membrane</keyword>
<evidence type="ECO:0000313" key="5">
    <source>
        <dbReference type="Proteomes" id="UP000321514"/>
    </source>
</evidence>
<dbReference type="Proteomes" id="UP000321514">
    <property type="component" value="Unassembled WGS sequence"/>
</dbReference>
<protein>
    <recommendedName>
        <fullName evidence="6">DUF3566 domain-containing protein</fullName>
    </recommendedName>
</protein>
<feature type="transmembrane region" description="Helical" evidence="1">
    <location>
        <begin position="60"/>
        <end position="91"/>
    </location>
</feature>
<dbReference type="RefSeq" id="WP_074948737.1">
    <property type="nucleotide sequence ID" value="NZ_BJXR01000025.1"/>
</dbReference>